<dbReference type="EMBL" id="CP012801">
    <property type="protein sequence ID" value="ALJ61448.1"/>
    <property type="molecule type" value="Genomic_DNA"/>
</dbReference>
<dbReference type="PATRIC" id="fig|246787.4.peg.4373"/>
<protein>
    <submittedName>
        <fullName evidence="2">DUF4249 domain-containing protein</fullName>
    </submittedName>
</protein>
<proteinExistence type="predicted"/>
<dbReference type="AlphaFoldDB" id="A0A0P0GGI9"/>
<dbReference type="Pfam" id="PF14054">
    <property type="entry name" value="DUF4249"/>
    <property type="match status" value="1"/>
</dbReference>
<dbReference type="Proteomes" id="UP000061809">
    <property type="component" value="Chromosome"/>
</dbReference>
<reference evidence="1 3" key="1">
    <citation type="journal article" date="2015" name="Science">
        <title>Genetic determinants of in vivo fitness and diet responsiveness in multiple human gut Bacteroides.</title>
        <authorList>
            <person name="Wu M."/>
            <person name="McNulty N.P."/>
            <person name="Rodionov D.A."/>
            <person name="Khoroshkin M.S."/>
            <person name="Griffin N.W."/>
            <person name="Cheng J."/>
            <person name="Latreille P."/>
            <person name="Kerstetter R.A."/>
            <person name="Terrapon N."/>
            <person name="Henrissat B."/>
            <person name="Osterman A.L."/>
            <person name="Gordon J.I."/>
        </authorList>
    </citation>
    <scope>NUCLEOTIDE SEQUENCE [LARGE SCALE GENOMIC DNA]</scope>
    <source>
        <strain evidence="1 3">WH2</strain>
    </source>
</reference>
<dbReference type="KEGG" id="bcel:BcellWH2_04231"/>
<evidence type="ECO:0000313" key="4">
    <source>
        <dbReference type="Proteomes" id="UP000283341"/>
    </source>
</evidence>
<dbReference type="Proteomes" id="UP000283341">
    <property type="component" value="Unassembled WGS sequence"/>
</dbReference>
<name>A0A0P0GGI9_9BACE</name>
<gene>
    <name evidence="1" type="ORF">BcellWH2_04231</name>
    <name evidence="2" type="ORF">DWX97_12580</name>
</gene>
<dbReference type="InterPro" id="IPR025345">
    <property type="entry name" value="DUF4249"/>
</dbReference>
<evidence type="ECO:0000313" key="2">
    <source>
        <dbReference type="EMBL" id="RGS36562.1"/>
    </source>
</evidence>
<accession>A0A0P0GGI9</accession>
<dbReference type="EMBL" id="QRVJ01000009">
    <property type="protein sequence ID" value="RGS36562.1"/>
    <property type="molecule type" value="Genomic_DNA"/>
</dbReference>
<evidence type="ECO:0000313" key="3">
    <source>
        <dbReference type="Proteomes" id="UP000061809"/>
    </source>
</evidence>
<dbReference type="RefSeq" id="WP_026367842.1">
    <property type="nucleotide sequence ID" value="NZ_CAXUGF010000005.1"/>
</dbReference>
<sequence length="384" mass="43306">MKKRTNIIILISLLGFTLSNCIDEFDAKIPDGGVGLLVVEGNIISDSTVVFSLSRTFSLNEDDLPSGYNKITADVSVVGEDGSRIAGTSIGDGRYQVRIGTLNKQVRYGLEIVYEGDTYNSELQYPIETAAIEEVTFEQPEDYGDIHIRLSTRNAGATGPAYYIWTYEEDWEVRAAFYSKWIYDPVTDEVHIYETAPYAQGWIHAESTKTLVGSTESNAENLLKNKKMYSFASDNLRASYYYSTLMKQRALSKGEFEYYENKVKLSEEMGGLFTPQPSELPTNITCSNSDKQAIGYVGVNMNVSEYRLYISTNDIQYDNPYECSLLPDGETENKSNYDLYIAGYRIAFSEMTGYQWAKKECTDVRSLGATLNKPSFWPLPDRGY</sequence>
<organism evidence="1 3">
    <name type="scientific">Bacteroides cellulosilyticus</name>
    <dbReference type="NCBI Taxonomy" id="246787"/>
    <lineage>
        <taxon>Bacteria</taxon>
        <taxon>Pseudomonadati</taxon>
        <taxon>Bacteroidota</taxon>
        <taxon>Bacteroidia</taxon>
        <taxon>Bacteroidales</taxon>
        <taxon>Bacteroidaceae</taxon>
        <taxon>Bacteroides</taxon>
    </lineage>
</organism>
<reference evidence="2 4" key="2">
    <citation type="submission" date="2018-08" db="EMBL/GenBank/DDBJ databases">
        <title>A genome reference for cultivated species of the human gut microbiota.</title>
        <authorList>
            <person name="Zou Y."/>
            <person name="Xue W."/>
            <person name="Luo G."/>
        </authorList>
    </citation>
    <scope>NUCLEOTIDE SEQUENCE [LARGE SCALE GENOMIC DNA]</scope>
    <source>
        <strain evidence="2 4">AF22-3AC</strain>
    </source>
</reference>
<dbReference type="GeneID" id="66309957"/>
<evidence type="ECO:0000313" key="1">
    <source>
        <dbReference type="EMBL" id="ALJ61448.1"/>
    </source>
</evidence>